<gene>
    <name evidence="2" type="ORF">FHU41_001759</name>
</gene>
<evidence type="ECO:0000313" key="3">
    <source>
        <dbReference type="Proteomes" id="UP000521748"/>
    </source>
</evidence>
<feature type="signal peptide" evidence="1">
    <location>
        <begin position="1"/>
        <end position="25"/>
    </location>
</feature>
<proteinExistence type="predicted"/>
<dbReference type="Proteomes" id="UP000521748">
    <property type="component" value="Unassembled WGS sequence"/>
</dbReference>
<dbReference type="EMBL" id="JACBYQ010000002">
    <property type="protein sequence ID" value="NYE95509.1"/>
    <property type="molecule type" value="Genomic_DNA"/>
</dbReference>
<feature type="chain" id="PRO_5039172994" evidence="1">
    <location>
        <begin position="26"/>
        <end position="244"/>
    </location>
</feature>
<name>A0A7Y9S6L2_9MICC</name>
<evidence type="ECO:0000256" key="1">
    <source>
        <dbReference type="SAM" id="SignalP"/>
    </source>
</evidence>
<protein>
    <submittedName>
        <fullName evidence="2">Uncharacterized protein</fullName>
    </submittedName>
</protein>
<evidence type="ECO:0000313" key="2">
    <source>
        <dbReference type="EMBL" id="NYE95509.1"/>
    </source>
</evidence>
<sequence length="244" mass="25006">MLGGVAVGAAGALLSSSLLAPSASAAAPATTTNLDYLPAFANSVNIDLTQDTITALRNLKNQYPGTSGLPVRVAIDALIAAIAAASWAAFNISVTYPSALNIINNCPIISTGSEVIHGQLQYAVDLIKLRDTVAGANIIRTDNTGASFTANAAAGVGQGEVLASIPLKYQQVSVSLTSGTHTNYAITAQVDPEDAVTTNNTVGSNVGVTVTVISAIGDAVQVLKEVLHIENFYLMVPILSDTRI</sequence>
<organism evidence="2 3">
    <name type="scientific">Psychromicrobium silvestre</name>
    <dbReference type="NCBI Taxonomy" id="1645614"/>
    <lineage>
        <taxon>Bacteria</taxon>
        <taxon>Bacillati</taxon>
        <taxon>Actinomycetota</taxon>
        <taxon>Actinomycetes</taxon>
        <taxon>Micrococcales</taxon>
        <taxon>Micrococcaceae</taxon>
        <taxon>Psychromicrobium</taxon>
    </lineage>
</organism>
<comment type="caution">
    <text evidence="2">The sequence shown here is derived from an EMBL/GenBank/DDBJ whole genome shotgun (WGS) entry which is preliminary data.</text>
</comment>
<dbReference type="AlphaFoldDB" id="A0A7Y9S6L2"/>
<accession>A0A7Y9S6L2</accession>
<reference evidence="2 3" key="1">
    <citation type="submission" date="2020-07" db="EMBL/GenBank/DDBJ databases">
        <title>Sequencing the genomes of 1000 actinobacteria strains.</title>
        <authorList>
            <person name="Klenk H.-P."/>
        </authorList>
    </citation>
    <scope>NUCLEOTIDE SEQUENCE [LARGE SCALE GENOMIC DNA]</scope>
    <source>
        <strain evidence="2 3">DSM 102047</strain>
    </source>
</reference>
<dbReference type="RefSeq" id="WP_179389281.1">
    <property type="nucleotide sequence ID" value="NZ_JACBYQ010000002.1"/>
</dbReference>
<keyword evidence="3" id="KW-1185">Reference proteome</keyword>
<keyword evidence="1" id="KW-0732">Signal</keyword>